<accession>A0ACC0VYS6</accession>
<gene>
    <name evidence="1" type="ORF">PsorP6_010365</name>
</gene>
<comment type="caution">
    <text evidence="1">The sequence shown here is derived from an EMBL/GenBank/DDBJ whole genome shotgun (WGS) entry which is preliminary data.</text>
</comment>
<sequence length="138" mass="15292">MDPGGDMIRSMAIADMVQATMTGLKYSYCGQMKVLVLLLEQRQTAARETGTPALKPFWSTCMKGVKSSRLGGPAQTCNFCFHVLCKSCPIAKKLSFIAPDLALVQRKVTFCVKCLVEATRMDAQEAAREQFVYKKSLR</sequence>
<organism evidence="1 2">
    <name type="scientific">Peronosclerospora sorghi</name>
    <dbReference type="NCBI Taxonomy" id="230839"/>
    <lineage>
        <taxon>Eukaryota</taxon>
        <taxon>Sar</taxon>
        <taxon>Stramenopiles</taxon>
        <taxon>Oomycota</taxon>
        <taxon>Peronosporomycetes</taxon>
        <taxon>Peronosporales</taxon>
        <taxon>Peronosporaceae</taxon>
        <taxon>Peronosclerospora</taxon>
    </lineage>
</organism>
<protein>
    <submittedName>
        <fullName evidence="1">Uncharacterized protein</fullName>
    </submittedName>
</protein>
<keyword evidence="2" id="KW-1185">Reference proteome</keyword>
<reference evidence="1 2" key="1">
    <citation type="journal article" date="2022" name="bioRxiv">
        <title>The genome of the oomycete Peronosclerospora sorghi, a cosmopolitan pathogen of maize and sorghum, is inflated with dispersed pseudogenes.</title>
        <authorList>
            <person name="Fletcher K."/>
            <person name="Martin F."/>
            <person name="Isakeit T."/>
            <person name="Cavanaugh K."/>
            <person name="Magill C."/>
            <person name="Michelmore R."/>
        </authorList>
    </citation>
    <scope>NUCLEOTIDE SEQUENCE [LARGE SCALE GENOMIC DNA]</scope>
    <source>
        <strain evidence="1">P6</strain>
    </source>
</reference>
<dbReference type="Proteomes" id="UP001163321">
    <property type="component" value="Chromosome 6"/>
</dbReference>
<evidence type="ECO:0000313" key="2">
    <source>
        <dbReference type="Proteomes" id="UP001163321"/>
    </source>
</evidence>
<evidence type="ECO:0000313" key="1">
    <source>
        <dbReference type="EMBL" id="KAI9910611.1"/>
    </source>
</evidence>
<name>A0ACC0VYS6_9STRA</name>
<proteinExistence type="predicted"/>
<dbReference type="EMBL" id="CM047585">
    <property type="protein sequence ID" value="KAI9910611.1"/>
    <property type="molecule type" value="Genomic_DNA"/>
</dbReference>